<evidence type="ECO:0000256" key="1">
    <source>
        <dbReference type="SAM" id="MobiDB-lite"/>
    </source>
</evidence>
<sequence length="102" mass="10846">MTERAHLPDLDGTPHANVFPESEPKTVRLTLDAGEGVAPHRHPGRSVVLYVLDGSIELGLDDETHSLGRGDIVRFDGDREIAPLANEASTALVVLAPTADEG</sequence>
<dbReference type="PATRIC" id="fig|1227487.5.peg.1418"/>
<evidence type="ECO:0000313" key="3">
    <source>
        <dbReference type="EMBL" id="ELZ32540.1"/>
    </source>
</evidence>
<comment type="caution">
    <text evidence="3">The sequence shown here is derived from an EMBL/GenBank/DDBJ whole genome shotgun (WGS) entry which is preliminary data.</text>
</comment>
<dbReference type="RefSeq" id="WP_008385245.1">
    <property type="nucleotide sequence ID" value="NZ_AOIV01000011.1"/>
</dbReference>
<protein>
    <submittedName>
        <fullName evidence="3">Cupin</fullName>
    </submittedName>
</protein>
<dbReference type="eggNOG" id="arCOG03003">
    <property type="taxonomic scope" value="Archaea"/>
</dbReference>
<dbReference type="SUPFAM" id="SSF51182">
    <property type="entry name" value="RmlC-like cupins"/>
    <property type="match status" value="1"/>
</dbReference>
<dbReference type="Proteomes" id="UP000011513">
    <property type="component" value="Unassembled WGS sequence"/>
</dbReference>
<dbReference type="InterPro" id="IPR013096">
    <property type="entry name" value="Cupin_2"/>
</dbReference>
<feature type="region of interest" description="Disordered" evidence="1">
    <location>
        <begin position="1"/>
        <end position="23"/>
    </location>
</feature>
<dbReference type="OrthoDB" id="199885at2157"/>
<accession>M0DAN9</accession>
<name>M0DAN9_HALPD</name>
<dbReference type="AlphaFoldDB" id="M0DAN9"/>
<evidence type="ECO:0000259" key="2">
    <source>
        <dbReference type="Pfam" id="PF07883"/>
    </source>
</evidence>
<gene>
    <name evidence="3" type="ORF">C474_06962</name>
</gene>
<dbReference type="Pfam" id="PF07883">
    <property type="entry name" value="Cupin_2"/>
    <property type="match status" value="1"/>
</dbReference>
<dbReference type="EMBL" id="AOIV01000011">
    <property type="protein sequence ID" value="ELZ32540.1"/>
    <property type="molecule type" value="Genomic_DNA"/>
</dbReference>
<feature type="domain" description="Cupin type-2" evidence="2">
    <location>
        <begin position="29"/>
        <end position="94"/>
    </location>
</feature>
<reference evidence="3 4" key="1">
    <citation type="journal article" date="2014" name="PLoS Genet.">
        <title>Phylogenetically driven sequencing of extremely halophilic archaea reveals strategies for static and dynamic osmo-response.</title>
        <authorList>
            <person name="Becker E.A."/>
            <person name="Seitzer P.M."/>
            <person name="Tritt A."/>
            <person name="Larsen D."/>
            <person name="Krusor M."/>
            <person name="Yao A.I."/>
            <person name="Wu D."/>
            <person name="Madern D."/>
            <person name="Eisen J.A."/>
            <person name="Darling A.E."/>
            <person name="Facciotti M.T."/>
        </authorList>
    </citation>
    <scope>NUCLEOTIDE SEQUENCE [LARGE SCALE GENOMIC DNA]</scope>
    <source>
        <strain evidence="3 4">JCM 14848</strain>
    </source>
</reference>
<evidence type="ECO:0000313" key="4">
    <source>
        <dbReference type="Proteomes" id="UP000011513"/>
    </source>
</evidence>
<keyword evidence="4" id="KW-1185">Reference proteome</keyword>
<dbReference type="InterPro" id="IPR011051">
    <property type="entry name" value="RmlC_Cupin_sf"/>
</dbReference>
<proteinExistence type="predicted"/>
<organism evidence="3 4">
    <name type="scientific">Halogeometricum pallidum JCM 14848</name>
    <dbReference type="NCBI Taxonomy" id="1227487"/>
    <lineage>
        <taxon>Archaea</taxon>
        <taxon>Methanobacteriati</taxon>
        <taxon>Methanobacteriota</taxon>
        <taxon>Stenosarchaea group</taxon>
        <taxon>Halobacteria</taxon>
        <taxon>Halobacteriales</taxon>
        <taxon>Haloferacaceae</taxon>
        <taxon>Halogeometricum</taxon>
    </lineage>
</organism>
<dbReference type="Gene3D" id="2.60.120.10">
    <property type="entry name" value="Jelly Rolls"/>
    <property type="match status" value="1"/>
</dbReference>
<dbReference type="InterPro" id="IPR014710">
    <property type="entry name" value="RmlC-like_jellyroll"/>
</dbReference>
<dbReference type="InParanoid" id="M0DAN9"/>